<accession>A0A8H7UGE2</accession>
<dbReference type="CDD" id="cd20557">
    <property type="entry name" value="CYCLIN_ScPCL1-like"/>
    <property type="match status" value="1"/>
</dbReference>
<dbReference type="InterPro" id="IPR013922">
    <property type="entry name" value="Cyclin_PHO80-like"/>
</dbReference>
<dbReference type="Proteomes" id="UP000654370">
    <property type="component" value="Unassembled WGS sequence"/>
</dbReference>
<dbReference type="GO" id="GO:0019901">
    <property type="term" value="F:protein kinase binding"/>
    <property type="evidence" value="ECO:0007669"/>
    <property type="project" value="InterPro"/>
</dbReference>
<sequence>MKQDAAPIISRTSPLSITQQYNNQKACCLSCKLSLADAKPAQQVLTLEPAAASNPYLLPTPPPSAKRSTSDPDFYKLENQKAMSSEASHLTLPSHNVAAPSCTISATRSSQKNLDVKVTYVDNLVDTTAKVIEAIWPTVNKPKSNVVPLRTFIQEVLKRSRTTYSTLQTALFYLFRVKNTIIDRLSQQLIATTINREQDYISCGRRMFLASLILASKFLQDRNYRNSAWAKISGLPVREINAAEMVFMKLIDCNLYISKATFEQWYGLLNAHIQTKAVQRRLPVQRHPSTPYDMDRLSAHRALSLSAHKSPASLHPISPPLSQSGSPNCTCSSQISPRHPDSAISLTRDNFSPPLSGKLSSKRSYTEDCTDDVTTLKRAKHDKDQLSLIMGW</sequence>
<dbReference type="PANTHER" id="PTHR15615:SF36">
    <property type="entry name" value="PHO85 CYCLIN-5"/>
    <property type="match status" value="1"/>
</dbReference>
<dbReference type="GO" id="GO:0005634">
    <property type="term" value="C:nucleus"/>
    <property type="evidence" value="ECO:0007669"/>
    <property type="project" value="TreeGrafter"/>
</dbReference>
<feature type="compositionally biased region" description="Polar residues" evidence="1">
    <location>
        <begin position="320"/>
        <end position="336"/>
    </location>
</feature>
<dbReference type="GO" id="GO:0000307">
    <property type="term" value="C:cyclin-dependent protein kinase holoenzyme complex"/>
    <property type="evidence" value="ECO:0007669"/>
    <property type="project" value="TreeGrafter"/>
</dbReference>
<evidence type="ECO:0000256" key="1">
    <source>
        <dbReference type="SAM" id="MobiDB-lite"/>
    </source>
</evidence>
<keyword evidence="3" id="KW-1185">Reference proteome</keyword>
<organism evidence="2 3">
    <name type="scientific">Mortierella isabellina</name>
    <name type="common">Filamentous fungus</name>
    <name type="synonym">Umbelopsis isabellina</name>
    <dbReference type="NCBI Taxonomy" id="91625"/>
    <lineage>
        <taxon>Eukaryota</taxon>
        <taxon>Fungi</taxon>
        <taxon>Fungi incertae sedis</taxon>
        <taxon>Mucoromycota</taxon>
        <taxon>Mucoromycotina</taxon>
        <taxon>Umbelopsidomycetes</taxon>
        <taxon>Umbelopsidales</taxon>
        <taxon>Umbelopsidaceae</taxon>
        <taxon>Umbelopsis</taxon>
    </lineage>
</organism>
<evidence type="ECO:0000313" key="2">
    <source>
        <dbReference type="EMBL" id="KAG2184806.1"/>
    </source>
</evidence>
<feature type="region of interest" description="Disordered" evidence="1">
    <location>
        <begin position="310"/>
        <end position="366"/>
    </location>
</feature>
<name>A0A8H7UGE2_MORIS</name>
<proteinExistence type="predicted"/>
<protein>
    <submittedName>
        <fullName evidence="2">Uncharacterized protein</fullName>
    </submittedName>
</protein>
<dbReference type="PANTHER" id="PTHR15615">
    <property type="match status" value="1"/>
</dbReference>
<dbReference type="Gene3D" id="1.10.472.10">
    <property type="entry name" value="Cyclin-like"/>
    <property type="match status" value="1"/>
</dbReference>
<dbReference type="GO" id="GO:0016538">
    <property type="term" value="F:cyclin-dependent protein serine/threonine kinase regulator activity"/>
    <property type="evidence" value="ECO:0007669"/>
    <property type="project" value="TreeGrafter"/>
</dbReference>
<evidence type="ECO:0000313" key="3">
    <source>
        <dbReference type="Proteomes" id="UP000654370"/>
    </source>
</evidence>
<dbReference type="Pfam" id="PF08613">
    <property type="entry name" value="Cyclin"/>
    <property type="match status" value="1"/>
</dbReference>
<dbReference type="AlphaFoldDB" id="A0A8H7UGE2"/>
<comment type="caution">
    <text evidence="2">The sequence shown here is derived from an EMBL/GenBank/DDBJ whole genome shotgun (WGS) entry which is preliminary data.</text>
</comment>
<dbReference type="OrthoDB" id="286814at2759"/>
<reference evidence="2" key="1">
    <citation type="submission" date="2020-12" db="EMBL/GenBank/DDBJ databases">
        <title>Metabolic potential, ecology and presence of endohyphal bacteria is reflected in genomic diversity of Mucoromycotina.</title>
        <authorList>
            <person name="Muszewska A."/>
            <person name="Okrasinska A."/>
            <person name="Steczkiewicz K."/>
            <person name="Drgas O."/>
            <person name="Orlowska M."/>
            <person name="Perlinska-Lenart U."/>
            <person name="Aleksandrzak-Piekarczyk T."/>
            <person name="Szatraj K."/>
            <person name="Zielenkiewicz U."/>
            <person name="Pilsyk S."/>
            <person name="Malc E."/>
            <person name="Mieczkowski P."/>
            <person name="Kruszewska J.S."/>
            <person name="Biernat P."/>
            <person name="Pawlowska J."/>
        </authorList>
    </citation>
    <scope>NUCLEOTIDE SEQUENCE</scope>
    <source>
        <strain evidence="2">WA0000067209</strain>
    </source>
</reference>
<gene>
    <name evidence="2" type="ORF">INT43_000719</name>
</gene>
<dbReference type="EMBL" id="JAEPQZ010000002">
    <property type="protein sequence ID" value="KAG2184806.1"/>
    <property type="molecule type" value="Genomic_DNA"/>
</dbReference>